<evidence type="ECO:0000256" key="1">
    <source>
        <dbReference type="SAM" id="MobiDB-lite"/>
    </source>
</evidence>
<dbReference type="PANTHER" id="PTHR46599:SF3">
    <property type="entry name" value="PIGGYBAC TRANSPOSABLE ELEMENT-DERIVED PROTEIN 4"/>
    <property type="match status" value="1"/>
</dbReference>
<evidence type="ECO:0000259" key="3">
    <source>
        <dbReference type="Pfam" id="PF13843"/>
    </source>
</evidence>
<dbReference type="AlphaFoldDB" id="A0A1B6E873"/>
<evidence type="ECO:0000313" key="4">
    <source>
        <dbReference type="EMBL" id="JAS34130.1"/>
    </source>
</evidence>
<reference evidence="4" key="1">
    <citation type="submission" date="2015-12" db="EMBL/GenBank/DDBJ databases">
        <title>De novo transcriptome assembly of four potential Pierce s Disease insect vectors from Arizona vineyards.</title>
        <authorList>
            <person name="Tassone E.E."/>
        </authorList>
    </citation>
    <scope>NUCLEOTIDE SEQUENCE</scope>
</reference>
<feature type="domain" description="PiggyBac transposable element-derived protein" evidence="3">
    <location>
        <begin position="77"/>
        <end position="433"/>
    </location>
</feature>
<dbReference type="PANTHER" id="PTHR46599">
    <property type="entry name" value="PIGGYBAC TRANSPOSABLE ELEMENT-DERIVED PROTEIN 4"/>
    <property type="match status" value="1"/>
</dbReference>
<feature type="compositionally biased region" description="Basic and acidic residues" evidence="1">
    <location>
        <begin position="1"/>
        <end position="10"/>
    </location>
</feature>
<dbReference type="Pfam" id="PF13842">
    <property type="entry name" value="zf-Tnp_2"/>
    <property type="match status" value="1"/>
</dbReference>
<feature type="region of interest" description="Disordered" evidence="1">
    <location>
        <begin position="1"/>
        <end position="48"/>
    </location>
</feature>
<dbReference type="EMBL" id="GEDC01003168">
    <property type="protein sequence ID" value="JAS34130.1"/>
    <property type="molecule type" value="Transcribed_RNA"/>
</dbReference>
<accession>A0A1B6E873</accession>
<dbReference type="Pfam" id="PF13843">
    <property type="entry name" value="DDE_Tnp_1_7"/>
    <property type="match status" value="1"/>
</dbReference>
<organism evidence="4">
    <name type="scientific">Clastoptera arizonana</name>
    <name type="common">Arizona spittle bug</name>
    <dbReference type="NCBI Taxonomy" id="38151"/>
    <lineage>
        <taxon>Eukaryota</taxon>
        <taxon>Metazoa</taxon>
        <taxon>Ecdysozoa</taxon>
        <taxon>Arthropoda</taxon>
        <taxon>Hexapoda</taxon>
        <taxon>Insecta</taxon>
        <taxon>Pterygota</taxon>
        <taxon>Neoptera</taxon>
        <taxon>Paraneoptera</taxon>
        <taxon>Hemiptera</taxon>
        <taxon>Auchenorrhyncha</taxon>
        <taxon>Cercopoidea</taxon>
        <taxon>Clastopteridae</taxon>
        <taxon>Clastoptera</taxon>
    </lineage>
</organism>
<dbReference type="InterPro" id="IPR029526">
    <property type="entry name" value="PGBD"/>
</dbReference>
<sequence>MAASTSRDDFQVSDDDFEQLSNEGSVTDIDITSDSSSDGEYDPSTQQMPVWNINTSGLRRIPFSGVSGLRVPVPGNDPADYFFLLLDDVFLESIVRETNKYALKTFCGPETTPQSRITRWKDITVEELKIFLGLMIHTGTIRINRLQDYWKTDEMFDLKYFRKHMSRDRFMLILRCLHFSHHDEDNTENRLHKVQPVIDYFNQKMKDVYYPSKELSIDEALMLWRGRLVFRQYIQNKRHRYGIKFYCLNEPQGLTMNVLVYNGANDQQVGGKGHASKVVMKLMRGYLDKGHSLYMDNYYNSFLLSAQLLANCTYSTGTLQKNRLFLPEEVTKANLQRGETIQRYAEGICVGKWKDKRDVLYISSEHENTMAVCHNRFGQPRNKPLPIIQYNAYMKGVDRSDQMLSYYPCERKTLRWYKKVFFHFIQLILVNGWVLNNQINNDRLPLYDFRLRVIKALIPQDLQRPIQVSTKKRPCHVLSKNEERDAKGIRKRKRCRMCSKEKKRTSTVYYCPQCPDKPSLCPVRCFDLYHESM</sequence>
<evidence type="ECO:0000259" key="2">
    <source>
        <dbReference type="Pfam" id="PF13842"/>
    </source>
</evidence>
<gene>
    <name evidence="4" type="ORF">g.9147</name>
</gene>
<feature type="domain" description="PiggyBac transposable element-derived protein 4 C-terminal zinc-finger" evidence="2">
    <location>
        <begin position="488"/>
        <end position="530"/>
    </location>
</feature>
<name>A0A1B6E873_9HEMI</name>
<protein>
    <submittedName>
        <fullName evidence="4">Uncharacterized protein</fullName>
    </submittedName>
</protein>
<feature type="compositionally biased region" description="Low complexity" evidence="1">
    <location>
        <begin position="27"/>
        <end position="38"/>
    </location>
</feature>
<proteinExistence type="predicted"/>
<dbReference type="InterPro" id="IPR032718">
    <property type="entry name" value="PGBD4_Znf_C"/>
</dbReference>